<evidence type="ECO:0000313" key="2">
    <source>
        <dbReference type="Proteomes" id="UP000016584"/>
    </source>
</evidence>
<dbReference type="PATRIC" id="fig|1346330.5.peg.1995"/>
<organism evidence="1 2">
    <name type="scientific">Sphingobacterium paucimobilis HER1398</name>
    <dbReference type="NCBI Taxonomy" id="1346330"/>
    <lineage>
        <taxon>Bacteria</taxon>
        <taxon>Pseudomonadati</taxon>
        <taxon>Bacteroidota</taxon>
        <taxon>Sphingobacteriia</taxon>
        <taxon>Sphingobacteriales</taxon>
        <taxon>Sphingobacteriaceae</taxon>
        <taxon>Sphingobacterium</taxon>
    </lineage>
</organism>
<name>U2JAY5_9SPHI</name>
<accession>U2JAY5</accession>
<reference evidence="1 2" key="1">
    <citation type="journal article" date="2013" name="Genome Announc.">
        <title>The Draft Genome Sequence of Sphingomonas paucimobilis Strain HER1398 (Proteobacteria), Host to the Giant PAU Phage, Indicates That It Is a Member of the Genus Sphingobacterium (Bacteroidetes).</title>
        <authorList>
            <person name="White R.A.III."/>
            <person name="Suttle C.A."/>
        </authorList>
    </citation>
    <scope>NUCLEOTIDE SEQUENCE [LARGE SCALE GENOMIC DNA]</scope>
    <source>
        <strain evidence="1 2">HER1398</strain>
    </source>
</reference>
<dbReference type="EMBL" id="ATDL01000014">
    <property type="protein sequence ID" value="ERJ59828.1"/>
    <property type="molecule type" value="Genomic_DNA"/>
</dbReference>
<sequence>MIKKRKEKSTSLQRNPFMFYITNWGFVEKPIETESKKARKR</sequence>
<comment type="caution">
    <text evidence="1">The sequence shown here is derived from an EMBL/GenBank/DDBJ whole genome shotgun (WGS) entry which is preliminary data.</text>
</comment>
<keyword evidence="2" id="KW-1185">Reference proteome</keyword>
<protein>
    <submittedName>
        <fullName evidence="1">Uncharacterized protein</fullName>
    </submittedName>
</protein>
<dbReference type="AlphaFoldDB" id="U2JAY5"/>
<dbReference type="Proteomes" id="UP000016584">
    <property type="component" value="Unassembled WGS sequence"/>
</dbReference>
<evidence type="ECO:0000313" key="1">
    <source>
        <dbReference type="EMBL" id="ERJ59828.1"/>
    </source>
</evidence>
<gene>
    <name evidence="1" type="ORF">M472_13730</name>
</gene>
<proteinExistence type="predicted"/>